<keyword evidence="1" id="KW-0732">Signal</keyword>
<keyword evidence="3" id="KW-0378">Hydrolase</keyword>
<dbReference type="GO" id="GO:0006508">
    <property type="term" value="P:proteolysis"/>
    <property type="evidence" value="ECO:0007669"/>
    <property type="project" value="InterPro"/>
</dbReference>
<evidence type="ECO:0000259" key="2">
    <source>
        <dbReference type="Pfam" id="PF00768"/>
    </source>
</evidence>
<evidence type="ECO:0000313" key="4">
    <source>
        <dbReference type="Proteomes" id="UP000757900"/>
    </source>
</evidence>
<keyword evidence="3" id="KW-0645">Protease</keyword>
<sequence>MKKRNLFLAFFSLWLGLQALATTAIQAVGTEPNLNAQSAIAVDAASGQILYQKNPMALLEVGNLTKLLSLLIIYDALDQESIHLDDRVTLSDEAYALSQNYEISNVPLRQDLDYSVAELLEAVEIGSANGALLALAEYTAGSKAAFQDLMQAKVQSILADSDKINEVDRAEWLALVPELTNLTGLVEQEEGVASKQQNKLNAIILAAVSYQLVSHHPELLDNSKIDAKLFRQGTDDQFEMHNSNQMLAGQAYEYDQVDGLMSAATAHDGYGTVQTMARDNFRVIVLTLGNSESSQSYHDSKKLLDYVYGTYQLKRVISTGDSVTQINQLLAHDGEPEQVQAYYGENLDLAIPIVDTTPRIDYLFEPDTSLVSAIDNGWNIQAPQAGGQTIGQVQASIKQHAMQFLPTSKTNRVGVKLSHGIKEAGYMAKFWRGLGRFFSGLAEGIRQFFTRLFN</sequence>
<dbReference type="GO" id="GO:0009002">
    <property type="term" value="F:serine-type D-Ala-D-Ala carboxypeptidase activity"/>
    <property type="evidence" value="ECO:0007669"/>
    <property type="project" value="InterPro"/>
</dbReference>
<proteinExistence type="predicted"/>
<accession>A0A929QS56</accession>
<keyword evidence="3" id="KW-0121">Carboxypeptidase</keyword>
<protein>
    <submittedName>
        <fullName evidence="3">D-alanyl-D-alanine carboxypeptidase</fullName>
    </submittedName>
</protein>
<evidence type="ECO:0000313" key="3">
    <source>
        <dbReference type="EMBL" id="MBF0934159.1"/>
    </source>
</evidence>
<name>A0A929QS56_ABIDE</name>
<feature type="signal peptide" evidence="1">
    <location>
        <begin position="1"/>
        <end position="21"/>
    </location>
</feature>
<dbReference type="Pfam" id="PF00768">
    <property type="entry name" value="Peptidase_S11"/>
    <property type="match status" value="1"/>
</dbReference>
<feature type="chain" id="PRO_5039454641" evidence="1">
    <location>
        <begin position="22"/>
        <end position="454"/>
    </location>
</feature>
<gene>
    <name evidence="3" type="ORF">HXK00_00775</name>
</gene>
<comment type="caution">
    <text evidence="3">The sequence shown here is derived from an EMBL/GenBank/DDBJ whole genome shotgun (WGS) entry which is preliminary data.</text>
</comment>
<dbReference type="Proteomes" id="UP000757900">
    <property type="component" value="Unassembled WGS sequence"/>
</dbReference>
<dbReference type="Gene3D" id="3.40.710.10">
    <property type="entry name" value="DD-peptidase/beta-lactamase superfamily"/>
    <property type="match status" value="1"/>
</dbReference>
<evidence type="ECO:0000256" key="1">
    <source>
        <dbReference type="SAM" id="SignalP"/>
    </source>
</evidence>
<dbReference type="InterPro" id="IPR001967">
    <property type="entry name" value="Peptidase_S11_N"/>
</dbReference>
<dbReference type="AlphaFoldDB" id="A0A929QS56"/>
<feature type="domain" description="Peptidase S11 D-alanyl-D-alanine carboxypeptidase A N-terminal" evidence="2">
    <location>
        <begin position="30"/>
        <end position="290"/>
    </location>
</feature>
<dbReference type="InterPro" id="IPR012338">
    <property type="entry name" value="Beta-lactam/transpept-like"/>
</dbReference>
<dbReference type="SUPFAM" id="SSF56601">
    <property type="entry name" value="beta-lactamase/transpeptidase-like"/>
    <property type="match status" value="1"/>
</dbReference>
<reference evidence="3" key="1">
    <citation type="submission" date="2020-04" db="EMBL/GenBank/DDBJ databases">
        <title>Deep metagenomics examines the oral microbiome during advanced dental caries in children, revealing novel taxa and co-occurrences with host molecules.</title>
        <authorList>
            <person name="Baker J.L."/>
            <person name="Morton J.T."/>
            <person name="Dinis M."/>
            <person name="Alvarez R."/>
            <person name="Tran N.C."/>
            <person name="Knight R."/>
            <person name="Edlund A."/>
        </authorList>
    </citation>
    <scope>NUCLEOTIDE SEQUENCE</scope>
    <source>
        <strain evidence="3">JCVI_23_bin.16</strain>
    </source>
</reference>
<organism evidence="3 4">
    <name type="scientific">Abiotrophia defectiva</name>
    <name type="common">Streptococcus defectivus</name>
    <dbReference type="NCBI Taxonomy" id="46125"/>
    <lineage>
        <taxon>Bacteria</taxon>
        <taxon>Bacillati</taxon>
        <taxon>Bacillota</taxon>
        <taxon>Bacilli</taxon>
        <taxon>Lactobacillales</taxon>
        <taxon>Aerococcaceae</taxon>
        <taxon>Abiotrophia</taxon>
    </lineage>
</organism>
<dbReference type="EMBL" id="JABZFV010000003">
    <property type="protein sequence ID" value="MBF0934159.1"/>
    <property type="molecule type" value="Genomic_DNA"/>
</dbReference>